<reference evidence="3" key="1">
    <citation type="submission" date="2015-11" db="EMBL/GenBank/DDBJ databases">
        <title>De novo transcriptome assembly of four potential Pierce s Disease insect vectors from Arizona vineyards.</title>
        <authorList>
            <person name="Tassone E.E."/>
        </authorList>
    </citation>
    <scope>NUCLEOTIDE SEQUENCE</scope>
</reference>
<dbReference type="InterPro" id="IPR040676">
    <property type="entry name" value="DUF5641"/>
</dbReference>
<organism evidence="3">
    <name type="scientific">Cuerna arida</name>
    <dbReference type="NCBI Taxonomy" id="1464854"/>
    <lineage>
        <taxon>Eukaryota</taxon>
        <taxon>Metazoa</taxon>
        <taxon>Ecdysozoa</taxon>
        <taxon>Arthropoda</taxon>
        <taxon>Hexapoda</taxon>
        <taxon>Insecta</taxon>
        <taxon>Pterygota</taxon>
        <taxon>Neoptera</taxon>
        <taxon>Paraneoptera</taxon>
        <taxon>Hemiptera</taxon>
        <taxon>Auchenorrhyncha</taxon>
        <taxon>Membracoidea</taxon>
        <taxon>Cicadellidae</taxon>
        <taxon>Cicadellinae</taxon>
        <taxon>Proconiini</taxon>
        <taxon>Cuerna</taxon>
    </lineage>
</organism>
<dbReference type="AlphaFoldDB" id="A0A1B6H010"/>
<feature type="compositionally biased region" description="Basic and acidic residues" evidence="1">
    <location>
        <begin position="106"/>
        <end position="122"/>
    </location>
</feature>
<feature type="non-terminal residue" evidence="3">
    <location>
        <position position="1"/>
    </location>
</feature>
<feature type="non-terminal residue" evidence="3">
    <location>
        <position position="122"/>
    </location>
</feature>
<protein>
    <recommendedName>
        <fullName evidence="2">DUF5641 domain-containing protein</fullName>
    </recommendedName>
</protein>
<dbReference type="Pfam" id="PF18701">
    <property type="entry name" value="DUF5641"/>
    <property type="match status" value="1"/>
</dbReference>
<gene>
    <name evidence="3" type="ORF">g.47169</name>
</gene>
<evidence type="ECO:0000259" key="2">
    <source>
        <dbReference type="Pfam" id="PF18701"/>
    </source>
</evidence>
<proteinExistence type="predicted"/>
<dbReference type="EMBL" id="GECZ01001767">
    <property type="protein sequence ID" value="JAS68002.1"/>
    <property type="molecule type" value="Transcribed_RNA"/>
</dbReference>
<accession>A0A1B6H010</accession>
<feature type="region of interest" description="Disordered" evidence="1">
    <location>
        <begin position="94"/>
        <end position="122"/>
    </location>
</feature>
<sequence length="122" mass="14262">ELKRRFRSEYLGQLIQNHKNLRNSREPLIGEVVLIGSDNKKRFDWPLGVIQNLIYGKDGKCRVVYLKTAEGTLCRPVQRIFPLEIIPVKKSENEDKEELLNPQLEKSAKETEKEVRKETKKS</sequence>
<feature type="domain" description="DUF5641" evidence="2">
    <location>
        <begin position="4"/>
        <end position="83"/>
    </location>
</feature>
<evidence type="ECO:0000313" key="3">
    <source>
        <dbReference type="EMBL" id="JAS68002.1"/>
    </source>
</evidence>
<name>A0A1B6H010_9HEMI</name>
<evidence type="ECO:0000256" key="1">
    <source>
        <dbReference type="SAM" id="MobiDB-lite"/>
    </source>
</evidence>